<dbReference type="EMBL" id="VRTY01000003">
    <property type="protein sequence ID" value="TXK52431.1"/>
    <property type="molecule type" value="Genomic_DNA"/>
</dbReference>
<name>A0A5C8KDY2_9BACT</name>
<feature type="non-terminal residue" evidence="1">
    <location>
        <position position="60"/>
    </location>
</feature>
<gene>
    <name evidence="1" type="ORF">FVR03_01575</name>
</gene>
<comment type="caution">
    <text evidence="1">The sequence shown here is derived from an EMBL/GenBank/DDBJ whole genome shotgun (WGS) entry which is preliminary data.</text>
</comment>
<evidence type="ECO:0000313" key="2">
    <source>
        <dbReference type="Proteomes" id="UP000321926"/>
    </source>
</evidence>
<proteinExistence type="predicted"/>
<evidence type="ECO:0000313" key="1">
    <source>
        <dbReference type="EMBL" id="TXK52431.1"/>
    </source>
</evidence>
<reference evidence="1 2" key="1">
    <citation type="submission" date="2019-08" db="EMBL/GenBank/DDBJ databases">
        <authorList>
            <person name="Shi S."/>
        </authorList>
    </citation>
    <scope>NUCLEOTIDE SEQUENCE [LARGE SCALE GENOMIC DNA]</scope>
    <source>
        <strain evidence="1 2">GY10130</strain>
    </source>
</reference>
<dbReference type="AlphaFoldDB" id="A0A5C8KDY2"/>
<sequence>MDSLTQIVLGASVGEAVCGRKIGNKALLWGAIAGTIPDLDVLANPMLDMVGQLSFHRSVT</sequence>
<dbReference type="Proteomes" id="UP000321926">
    <property type="component" value="Unassembled WGS sequence"/>
</dbReference>
<dbReference type="GO" id="GO:0016787">
    <property type="term" value="F:hydrolase activity"/>
    <property type="evidence" value="ECO:0007669"/>
    <property type="project" value="UniProtKB-KW"/>
</dbReference>
<dbReference type="InterPro" id="IPR007404">
    <property type="entry name" value="YdjM-like"/>
</dbReference>
<dbReference type="RefSeq" id="WP_147920003.1">
    <property type="nucleotide sequence ID" value="NZ_VRTY01000003.1"/>
</dbReference>
<keyword evidence="1" id="KW-0378">Hydrolase</keyword>
<organism evidence="1 2">
    <name type="scientific">Pontibacter qinzhouensis</name>
    <dbReference type="NCBI Taxonomy" id="2603253"/>
    <lineage>
        <taxon>Bacteria</taxon>
        <taxon>Pseudomonadati</taxon>
        <taxon>Bacteroidota</taxon>
        <taxon>Cytophagia</taxon>
        <taxon>Cytophagales</taxon>
        <taxon>Hymenobacteraceae</taxon>
        <taxon>Pontibacter</taxon>
    </lineage>
</organism>
<dbReference type="Pfam" id="PF04307">
    <property type="entry name" value="YdjM"/>
    <property type="match status" value="1"/>
</dbReference>
<dbReference type="OrthoDB" id="9781927at2"/>
<keyword evidence="2" id="KW-1185">Reference proteome</keyword>
<accession>A0A5C8KDY2</accession>
<protein>
    <submittedName>
        <fullName evidence="1">Metal-dependent hydrolase</fullName>
    </submittedName>
</protein>